<dbReference type="Gene3D" id="3.40.50.720">
    <property type="entry name" value="NAD(P)-binding Rossmann-like Domain"/>
    <property type="match status" value="1"/>
</dbReference>
<evidence type="ECO:0000259" key="3">
    <source>
        <dbReference type="SMART" id="SM00839"/>
    </source>
</evidence>
<dbReference type="PANTHER" id="PTHR11606:SF39">
    <property type="entry name" value="GLUTAMATE_PHENYLALANINE_LEUCINE_VALINE_L-TRYPTOPHAN DEHYDROGENASE C-TERMINAL DOMAIN-CONTAINING PROTEIN"/>
    <property type="match status" value="1"/>
</dbReference>
<dbReference type="EMBL" id="CAXAMM010006274">
    <property type="protein sequence ID" value="CAK9010448.1"/>
    <property type="molecule type" value="Genomic_DNA"/>
</dbReference>
<keyword evidence="5" id="KW-1185">Reference proteome</keyword>
<dbReference type="InterPro" id="IPR006096">
    <property type="entry name" value="Glu/Leu/Phe/Val/Trp_DH_C"/>
</dbReference>
<organism evidence="4 5">
    <name type="scientific">Durusdinium trenchii</name>
    <dbReference type="NCBI Taxonomy" id="1381693"/>
    <lineage>
        <taxon>Eukaryota</taxon>
        <taxon>Sar</taxon>
        <taxon>Alveolata</taxon>
        <taxon>Dinophyceae</taxon>
        <taxon>Suessiales</taxon>
        <taxon>Symbiodiniaceae</taxon>
        <taxon>Durusdinium</taxon>
    </lineage>
</organism>
<keyword evidence="2" id="KW-0560">Oxidoreductase</keyword>
<sequence>MLVMEVDDALGKKDNSVQLIEMLQREQKEAADIKVPWFLEMMPSAYFKQVEPELRNQHLQALVALYDFDAVPELTLNSPDGSKMTMISPGFTSPKRLVEQLDKLPSNAMLNGMSVFNSVDREISLNIFEFLGSAADPAGTHGTMTDELREYLKDLMAGNFVDDPLHPAPAPYFAVEEMERFVHHHCSEEYVSRSSPRRFCKQVALYKSIMTEGADEVGVDIEANWNGKFDQTMVTLGITNVLTMAAIKRLGLYFQSKGLSIVRVHLDLVKGPTSKYEEDHGPSKNLLNSNTVSMFRILIEPHDPATVSQQDMARLNKRLKEDMATVSKWIDSRALGLVVRYGMSARKAEVLFALCDLTHAILAPKDAYEFARSNVEAVTTDESRIDYTEQILDLFLRRFDPRQEFPEREDAAFNARVEEIRTAIRQSGELEIAQQVFSTMLDVVKGTYRTNVFVPDRFGVSLRLDPAVCVKHLLDGKQRTEVPHGIFFVHGRRFAGFHVRFRDISRGGLRVVTPRNSEMHGVESARQLQECYDLAFAQQLKNKDIAEGGSKAVCLVDRHGIDAEGMDHIVRKSLKAMVNSVLDLITSEPQSRDNIVDHMGGVEEFIYFGPDEQVTPEHINWIVERAEQRSYAMPSAFMSSKPDAGINHKVYGVTSEGVFCFLDEALRSTGIDTSKPFTVKITGGPDGDVAGNMLKILHREYGENARVVGLADGTACLEDPDGINWEELLRMFRDVEPLAQFSRDKLGNNAHLHLCDTPKGINLRNTMHNRVVADAFVPGGGRPATINDTNWEKFLLPDGKPSSPLIVEGANLFLTPVARDELSKRGCVIVKDSSANKCGVICSSFEIIASMLLQKSEFLEIKDDFVQDVLDGLRSRAQREAQLMFREYKSNPSAPLPPVSERISVAINRSTDALADAIEKLPQDQLDRLMPIIRLSLPKALMDKAWDRFQDKVPKAYIHFQLACILASEIVYREGISYVMSISDEVLAGVVLRYAEQAMELADVADKVDAGLPLSAAESKLVNSILRQGGARTMIDHHLSKESEA</sequence>
<comment type="similarity">
    <text evidence="1">Belongs to the Glu/Leu/Phe/Val dehydrogenases family.</text>
</comment>
<dbReference type="Proteomes" id="UP001642464">
    <property type="component" value="Unassembled WGS sequence"/>
</dbReference>
<dbReference type="InterPro" id="IPR046346">
    <property type="entry name" value="Aminoacid_DH-like_N_sf"/>
</dbReference>
<dbReference type="PANTHER" id="PTHR11606">
    <property type="entry name" value="GLUTAMATE DEHYDROGENASE"/>
    <property type="match status" value="1"/>
</dbReference>
<dbReference type="Pfam" id="PF00208">
    <property type="entry name" value="ELFV_dehydrog"/>
    <property type="match status" value="1"/>
</dbReference>
<dbReference type="SMART" id="SM00839">
    <property type="entry name" value="ELFV_dehydrog"/>
    <property type="match status" value="1"/>
</dbReference>
<dbReference type="InterPro" id="IPR036291">
    <property type="entry name" value="NAD(P)-bd_dom_sf"/>
</dbReference>
<dbReference type="SUPFAM" id="SSF53223">
    <property type="entry name" value="Aminoacid dehydrogenase-like, N-terminal domain"/>
    <property type="match status" value="1"/>
</dbReference>
<evidence type="ECO:0000256" key="1">
    <source>
        <dbReference type="ARBA" id="ARBA00006382"/>
    </source>
</evidence>
<name>A0ABP0J801_9DINO</name>
<evidence type="ECO:0000313" key="5">
    <source>
        <dbReference type="Proteomes" id="UP001642464"/>
    </source>
</evidence>
<protein>
    <submittedName>
        <fullName evidence="4">NAD-specific glutamate dehydrogenase (NAD-GDH)</fullName>
    </submittedName>
</protein>
<reference evidence="4 5" key="1">
    <citation type="submission" date="2024-02" db="EMBL/GenBank/DDBJ databases">
        <authorList>
            <person name="Chen Y."/>
            <person name="Shah S."/>
            <person name="Dougan E. K."/>
            <person name="Thang M."/>
            <person name="Chan C."/>
        </authorList>
    </citation>
    <scope>NUCLEOTIDE SEQUENCE [LARGE SCALE GENOMIC DNA]</scope>
</reference>
<gene>
    <name evidence="4" type="ORF">SCF082_LOCUS10680</name>
</gene>
<proteinExistence type="inferred from homology"/>
<feature type="domain" description="Glutamate/phenylalanine/leucine/valine/L-tryptophan dehydrogenase C-terminal" evidence="3">
    <location>
        <begin position="645"/>
        <end position="929"/>
    </location>
</feature>
<evidence type="ECO:0000313" key="4">
    <source>
        <dbReference type="EMBL" id="CAK9010448.1"/>
    </source>
</evidence>
<dbReference type="SUPFAM" id="SSF51735">
    <property type="entry name" value="NAD(P)-binding Rossmann-fold domains"/>
    <property type="match status" value="1"/>
</dbReference>
<accession>A0ABP0J801</accession>
<evidence type="ECO:0000256" key="2">
    <source>
        <dbReference type="ARBA" id="ARBA00023002"/>
    </source>
</evidence>
<comment type="caution">
    <text evidence="4">The sequence shown here is derived from an EMBL/GenBank/DDBJ whole genome shotgun (WGS) entry which is preliminary data.</text>
</comment>